<comment type="similarity">
    <text evidence="3">Belongs to the peptidase C85 family.</text>
</comment>
<evidence type="ECO:0000256" key="5">
    <source>
        <dbReference type="ARBA" id="ARBA00022475"/>
    </source>
</evidence>
<dbReference type="AlphaFoldDB" id="A0A445E714"/>
<dbReference type="Gene3D" id="3.90.70.80">
    <property type="match status" value="1"/>
</dbReference>
<dbReference type="InterPro" id="IPR038765">
    <property type="entry name" value="Papain-like_cys_pep_sf"/>
</dbReference>
<feature type="region of interest" description="Disordered" evidence="14">
    <location>
        <begin position="31"/>
        <end position="59"/>
    </location>
</feature>
<evidence type="ECO:0000256" key="7">
    <source>
        <dbReference type="ARBA" id="ARBA00022786"/>
    </source>
</evidence>
<keyword evidence="13" id="KW-0547">Nucleotide-binding</keyword>
<dbReference type="FunFam" id="3.90.70.80:FF:000001">
    <property type="entry name" value="OTU domain-containing protein"/>
    <property type="match status" value="1"/>
</dbReference>
<dbReference type="PROSITE" id="PS50802">
    <property type="entry name" value="OTU"/>
    <property type="match status" value="1"/>
</dbReference>
<evidence type="ECO:0000259" key="15">
    <source>
        <dbReference type="PROSITE" id="PS50011"/>
    </source>
</evidence>
<dbReference type="EMBL" id="SDMP01000002">
    <property type="protein sequence ID" value="RYR71217.1"/>
    <property type="molecule type" value="Genomic_DNA"/>
</dbReference>
<evidence type="ECO:0000259" key="16">
    <source>
        <dbReference type="PROSITE" id="PS50802"/>
    </source>
</evidence>
<organism evidence="17 18">
    <name type="scientific">Arachis hypogaea</name>
    <name type="common">Peanut</name>
    <dbReference type="NCBI Taxonomy" id="3818"/>
    <lineage>
        <taxon>Eukaryota</taxon>
        <taxon>Viridiplantae</taxon>
        <taxon>Streptophyta</taxon>
        <taxon>Embryophyta</taxon>
        <taxon>Tracheophyta</taxon>
        <taxon>Spermatophyta</taxon>
        <taxon>Magnoliopsida</taxon>
        <taxon>eudicotyledons</taxon>
        <taxon>Gunneridae</taxon>
        <taxon>Pentapetalae</taxon>
        <taxon>rosids</taxon>
        <taxon>fabids</taxon>
        <taxon>Fabales</taxon>
        <taxon>Fabaceae</taxon>
        <taxon>Papilionoideae</taxon>
        <taxon>50 kb inversion clade</taxon>
        <taxon>dalbergioids sensu lato</taxon>
        <taxon>Dalbergieae</taxon>
        <taxon>Pterocarpus clade</taxon>
        <taxon>Arachis</taxon>
    </lineage>
</organism>
<dbReference type="InterPro" id="IPR017441">
    <property type="entry name" value="Protein_kinase_ATP_BS"/>
</dbReference>
<evidence type="ECO:0000256" key="2">
    <source>
        <dbReference type="ARBA" id="ARBA00004236"/>
    </source>
</evidence>
<keyword evidence="9" id="KW-0611">Plant defense</keyword>
<evidence type="ECO:0000256" key="10">
    <source>
        <dbReference type="ARBA" id="ARBA00023136"/>
    </source>
</evidence>
<comment type="catalytic activity">
    <reaction evidence="12">
        <text>L-seryl-[protein] + ATP = O-phospho-L-seryl-[protein] + ADP + H(+)</text>
        <dbReference type="Rhea" id="RHEA:17989"/>
        <dbReference type="Rhea" id="RHEA-COMP:9863"/>
        <dbReference type="Rhea" id="RHEA-COMP:11604"/>
        <dbReference type="ChEBI" id="CHEBI:15378"/>
        <dbReference type="ChEBI" id="CHEBI:29999"/>
        <dbReference type="ChEBI" id="CHEBI:30616"/>
        <dbReference type="ChEBI" id="CHEBI:83421"/>
        <dbReference type="ChEBI" id="CHEBI:456216"/>
        <dbReference type="EC" id="2.7.11.1"/>
    </reaction>
</comment>
<dbReference type="GO" id="GO:0006952">
    <property type="term" value="P:defense response"/>
    <property type="evidence" value="ECO:0007669"/>
    <property type="project" value="UniProtKB-KW"/>
</dbReference>
<dbReference type="GO" id="GO:0005524">
    <property type="term" value="F:ATP binding"/>
    <property type="evidence" value="ECO:0007669"/>
    <property type="project" value="UniProtKB-UniRule"/>
</dbReference>
<dbReference type="Gene3D" id="1.10.510.10">
    <property type="entry name" value="Transferase(Phosphotransferase) domain 1"/>
    <property type="match status" value="1"/>
</dbReference>
<evidence type="ECO:0000256" key="6">
    <source>
        <dbReference type="ARBA" id="ARBA00022553"/>
    </source>
</evidence>
<evidence type="ECO:0000256" key="13">
    <source>
        <dbReference type="PROSITE-ProRule" id="PRU10141"/>
    </source>
</evidence>
<dbReference type="InterPro" id="IPR003323">
    <property type="entry name" value="OTU_dom"/>
</dbReference>
<evidence type="ECO:0000313" key="17">
    <source>
        <dbReference type="EMBL" id="RYR71217.1"/>
    </source>
</evidence>
<feature type="domain" description="OTU" evidence="16">
    <location>
        <begin position="658"/>
        <end position="782"/>
    </location>
</feature>
<evidence type="ECO:0000256" key="14">
    <source>
        <dbReference type="SAM" id="MobiDB-lite"/>
    </source>
</evidence>
<keyword evidence="10" id="KW-0472">Membrane</keyword>
<reference evidence="17 18" key="1">
    <citation type="submission" date="2019-01" db="EMBL/GenBank/DDBJ databases">
        <title>Sequencing of cultivated peanut Arachis hypogaea provides insights into genome evolution and oil improvement.</title>
        <authorList>
            <person name="Chen X."/>
        </authorList>
    </citation>
    <scope>NUCLEOTIDE SEQUENCE [LARGE SCALE GENOMIC DNA]</scope>
    <source>
        <strain evidence="18">cv. Fuhuasheng</strain>
        <tissue evidence="17">Leaves</tissue>
    </source>
</reference>
<evidence type="ECO:0000256" key="9">
    <source>
        <dbReference type="ARBA" id="ARBA00022821"/>
    </source>
</evidence>
<dbReference type="SUPFAM" id="SSF56112">
    <property type="entry name" value="Protein kinase-like (PK-like)"/>
    <property type="match status" value="1"/>
</dbReference>
<dbReference type="PROSITE" id="PS00107">
    <property type="entry name" value="PROTEIN_KINASE_ATP"/>
    <property type="match status" value="1"/>
</dbReference>
<dbReference type="PROSITE" id="PS50011">
    <property type="entry name" value="PROTEIN_KINASE_DOM"/>
    <property type="match status" value="1"/>
</dbReference>
<keyword evidence="8" id="KW-0378">Hydrolase</keyword>
<dbReference type="Gene3D" id="3.30.200.20">
    <property type="entry name" value="Phosphorylase Kinase, domain 1"/>
    <property type="match status" value="1"/>
</dbReference>
<proteinExistence type="inferred from homology"/>
<keyword evidence="18" id="KW-1185">Reference proteome</keyword>
<comment type="subcellular location">
    <subcellularLocation>
        <location evidence="2">Cell membrane</location>
    </subcellularLocation>
</comment>
<accession>A0A445E714</accession>
<dbReference type="GO" id="GO:0005886">
    <property type="term" value="C:plasma membrane"/>
    <property type="evidence" value="ECO:0007669"/>
    <property type="project" value="UniProtKB-SubCell"/>
</dbReference>
<comment type="catalytic activity">
    <reaction evidence="1">
        <text>Thiol-dependent hydrolysis of ester, thioester, amide, peptide and isopeptide bonds formed by the C-terminal Gly of ubiquitin (a 76-residue protein attached to proteins as an intracellular targeting signal).</text>
        <dbReference type="EC" id="3.4.19.12"/>
    </reaction>
</comment>
<keyword evidence="6" id="KW-0597">Phosphoprotein</keyword>
<comment type="catalytic activity">
    <reaction evidence="11">
        <text>L-threonyl-[protein] + ATP = O-phospho-L-threonyl-[protein] + ADP + H(+)</text>
        <dbReference type="Rhea" id="RHEA:46608"/>
        <dbReference type="Rhea" id="RHEA-COMP:11060"/>
        <dbReference type="Rhea" id="RHEA-COMP:11605"/>
        <dbReference type="ChEBI" id="CHEBI:15378"/>
        <dbReference type="ChEBI" id="CHEBI:30013"/>
        <dbReference type="ChEBI" id="CHEBI:30616"/>
        <dbReference type="ChEBI" id="CHEBI:61977"/>
        <dbReference type="ChEBI" id="CHEBI:456216"/>
        <dbReference type="EC" id="2.7.11.1"/>
    </reaction>
</comment>
<dbReference type="Proteomes" id="UP000289738">
    <property type="component" value="Chromosome A02"/>
</dbReference>
<evidence type="ECO:0000256" key="12">
    <source>
        <dbReference type="ARBA" id="ARBA00048679"/>
    </source>
</evidence>
<dbReference type="EC" id="3.4.19.12" evidence="4"/>
<gene>
    <name evidence="17" type="ORF">Ahy_A02g005507</name>
</gene>
<dbReference type="Pfam" id="PF02338">
    <property type="entry name" value="OTU"/>
    <property type="match status" value="1"/>
</dbReference>
<keyword evidence="7" id="KW-0833">Ubl conjugation pathway</keyword>
<dbReference type="FunFam" id="1.10.510.10:FF:000715">
    <property type="entry name" value="Serine/threonine-protein kinase PCRK2"/>
    <property type="match status" value="1"/>
</dbReference>
<dbReference type="InterPro" id="IPR050823">
    <property type="entry name" value="Plant_Ser_Thr_Prot_Kinase"/>
</dbReference>
<keyword evidence="5" id="KW-1003">Cell membrane</keyword>
<dbReference type="GO" id="GO:0004843">
    <property type="term" value="F:cysteine-type deubiquitinase activity"/>
    <property type="evidence" value="ECO:0007669"/>
    <property type="project" value="UniProtKB-EC"/>
</dbReference>
<dbReference type="SUPFAM" id="SSF54001">
    <property type="entry name" value="Cysteine proteinases"/>
    <property type="match status" value="1"/>
</dbReference>
<evidence type="ECO:0000313" key="18">
    <source>
        <dbReference type="Proteomes" id="UP000289738"/>
    </source>
</evidence>
<comment type="caution">
    <text evidence="17">The sequence shown here is derived from an EMBL/GenBank/DDBJ whole genome shotgun (WGS) entry which is preliminary data.</text>
</comment>
<evidence type="ECO:0000256" key="1">
    <source>
        <dbReference type="ARBA" id="ARBA00000707"/>
    </source>
</evidence>
<dbReference type="CDD" id="cd22751">
    <property type="entry name" value="OTU_plant_OTU9-like"/>
    <property type="match status" value="1"/>
</dbReference>
<name>A0A445E714_ARAHY</name>
<feature type="domain" description="Protein kinase" evidence="15">
    <location>
        <begin position="85"/>
        <end position="356"/>
    </location>
</feature>
<dbReference type="PANTHER" id="PTHR45621">
    <property type="entry name" value="OS01G0588500 PROTEIN-RELATED"/>
    <property type="match status" value="1"/>
</dbReference>
<dbReference type="CDD" id="cd14066">
    <property type="entry name" value="STKc_IRAK"/>
    <property type="match status" value="1"/>
</dbReference>
<evidence type="ECO:0000256" key="4">
    <source>
        <dbReference type="ARBA" id="ARBA00012759"/>
    </source>
</evidence>
<dbReference type="InterPro" id="IPR011009">
    <property type="entry name" value="Kinase-like_dom_sf"/>
</dbReference>
<evidence type="ECO:0000256" key="3">
    <source>
        <dbReference type="ARBA" id="ARBA00010407"/>
    </source>
</evidence>
<feature type="compositionally biased region" description="Polar residues" evidence="14">
    <location>
        <begin position="40"/>
        <end position="53"/>
    </location>
</feature>
<keyword evidence="13" id="KW-0067">ATP-binding</keyword>
<feature type="binding site" evidence="13">
    <location>
        <position position="119"/>
    </location>
    <ligand>
        <name>ATP</name>
        <dbReference type="ChEBI" id="CHEBI:30616"/>
    </ligand>
</feature>
<dbReference type="GO" id="GO:0004674">
    <property type="term" value="F:protein serine/threonine kinase activity"/>
    <property type="evidence" value="ECO:0007669"/>
    <property type="project" value="UniProtKB-EC"/>
</dbReference>
<evidence type="ECO:0000256" key="11">
    <source>
        <dbReference type="ARBA" id="ARBA00047899"/>
    </source>
</evidence>
<dbReference type="Pfam" id="PF00069">
    <property type="entry name" value="Pkinase"/>
    <property type="match status" value="1"/>
</dbReference>
<sequence length="803" mass="92408">MKCFPFNYGEKKDDPKNFLSLSGRSNMSTYVEGEMKRSGSELNSQDVSDNSTDSFRRNAFPSMSQRPSNLRVFSVSELKSATKNFSRSVMLGEGGFGCVYKGLIKSADDPSRKIEVAVKQLGIVEHPNLVKLVGYCAEDDERGIQRLLVYEYMPKRSVEHHLSPRSETPLPWSMRLKIAQDAARGLTYLHEEMDFQIIFRDFKSSNILLDEEWNAKLSDFGLARLGPSDGLTHVSTAVVGTMGYAAPEYVQTGRLTSKSDVWSYGVFLYELITGRRPIDRNRPKAEQNLLEWIRPYLSDSRKFQIILDPRLERKHLLNSALRLARVANRCLVRNPKNRPKMSEVLEMLNRIMDSYVNANPQAPLSFVEPIEASHDTEINKKKRSLEQTGLGVFLSWVGAESKSVGAVVIGSFVVCVAKLEPFLFELIWVRFGLAQLIRISLKWGIDFLDGDNGYCPGYYSNAYQYDNGDAYTEHCYHSHYDPYIGDCSFRSHYDAEESNQVENDEIIARTLQEEFQQLQIAEQSRQSQAEEQQFAVSDYWPNTPTGNYCTPGHDYTHEEVNGVGTSYSCYSPHEVTGYSLEQTDKYPFDDEIEKRLSQMDPIRFKRLLLSFIVEFGSSYSYFWFELVHVPRINGEIPSIDEATSDHQRLLDRLQLFDFVEHQVQGDGNCQFRALSDQLYNTPDHHELVRQQVVNQLRSHREIYEGYVPMEYGAYLEKMSKSGEWGDHVTLQAAADSYCVRIFVMTSFKDTCCIEIVPHFEKQKGVIFLSFWAEVHYNSIYPQGDIPSIESRRKKRWWNFGTRH</sequence>
<dbReference type="STRING" id="3818.A0A445E714"/>
<dbReference type="InterPro" id="IPR000719">
    <property type="entry name" value="Prot_kinase_dom"/>
</dbReference>
<evidence type="ECO:0000256" key="8">
    <source>
        <dbReference type="ARBA" id="ARBA00022801"/>
    </source>
</evidence>
<protein>
    <recommendedName>
        <fullName evidence="4">ubiquitinyl hydrolase 1</fullName>
        <ecNumber evidence="4">3.4.19.12</ecNumber>
    </recommendedName>
</protein>